<comment type="caution">
    <text evidence="1">The sequence shown here is derived from an EMBL/GenBank/DDBJ whole genome shotgun (WGS) entry which is preliminary data.</text>
</comment>
<protein>
    <submittedName>
        <fullName evidence="1">NAD(P)-dependent dehydrogenase (Short-subunit alcohol dehydrogenase family)</fullName>
    </submittedName>
</protein>
<evidence type="ECO:0000313" key="1">
    <source>
        <dbReference type="EMBL" id="MBP1935092.1"/>
    </source>
</evidence>
<dbReference type="Proteomes" id="UP001519343">
    <property type="component" value="Unassembled WGS sequence"/>
</dbReference>
<dbReference type="InterPro" id="IPR002347">
    <property type="entry name" value="SDR_fam"/>
</dbReference>
<sequence length="47" mass="5009">MTLTRIPMGRIGKSRELIGVVQFLLSDASSYMTGALLHVDGGWTASA</sequence>
<dbReference type="Gene3D" id="3.40.50.720">
    <property type="entry name" value="NAD(P)-binding Rossmann-like Domain"/>
    <property type="match status" value="1"/>
</dbReference>
<reference evidence="1 2" key="1">
    <citation type="submission" date="2021-03" db="EMBL/GenBank/DDBJ databases">
        <title>Genomic Encyclopedia of Type Strains, Phase IV (KMG-IV): sequencing the most valuable type-strain genomes for metagenomic binning, comparative biology and taxonomic classification.</title>
        <authorList>
            <person name="Goeker M."/>
        </authorList>
    </citation>
    <scope>NUCLEOTIDE SEQUENCE [LARGE SCALE GENOMIC DNA]</scope>
    <source>
        <strain evidence="1 2">DSM 24738</strain>
    </source>
</reference>
<organism evidence="1 2">
    <name type="scientific">Ammoniphilus resinae</name>
    <dbReference type="NCBI Taxonomy" id="861532"/>
    <lineage>
        <taxon>Bacteria</taxon>
        <taxon>Bacillati</taxon>
        <taxon>Bacillota</taxon>
        <taxon>Bacilli</taxon>
        <taxon>Bacillales</taxon>
        <taxon>Paenibacillaceae</taxon>
        <taxon>Aneurinibacillus group</taxon>
        <taxon>Ammoniphilus</taxon>
    </lineage>
</organism>
<gene>
    <name evidence="1" type="ORF">J2Z37_005129</name>
</gene>
<dbReference type="InterPro" id="IPR036291">
    <property type="entry name" value="NAD(P)-bd_dom_sf"/>
</dbReference>
<keyword evidence="2" id="KW-1185">Reference proteome</keyword>
<dbReference type="EMBL" id="JAGGKT010000040">
    <property type="protein sequence ID" value="MBP1935092.1"/>
    <property type="molecule type" value="Genomic_DNA"/>
</dbReference>
<evidence type="ECO:0000313" key="2">
    <source>
        <dbReference type="Proteomes" id="UP001519343"/>
    </source>
</evidence>
<accession>A0ABS4GYH8</accession>
<dbReference type="SUPFAM" id="SSF51735">
    <property type="entry name" value="NAD(P)-binding Rossmann-fold domains"/>
    <property type="match status" value="1"/>
</dbReference>
<name>A0ABS4GYH8_9BACL</name>
<proteinExistence type="predicted"/>
<dbReference type="Pfam" id="PF13561">
    <property type="entry name" value="adh_short_C2"/>
    <property type="match status" value="1"/>
</dbReference>